<evidence type="ECO:0000256" key="3">
    <source>
        <dbReference type="ARBA" id="ARBA00023004"/>
    </source>
</evidence>
<keyword evidence="2 4" id="KW-0479">Metal-binding</keyword>
<gene>
    <name evidence="8" type="ORF">ACFOES_16300</name>
</gene>
<dbReference type="Proteomes" id="UP001595443">
    <property type="component" value="Unassembled WGS sequence"/>
</dbReference>
<feature type="region of interest" description="Disordered" evidence="5">
    <location>
        <begin position="64"/>
        <end position="87"/>
    </location>
</feature>
<evidence type="ECO:0000256" key="5">
    <source>
        <dbReference type="SAM" id="MobiDB-lite"/>
    </source>
</evidence>
<protein>
    <submittedName>
        <fullName evidence="8">DUF1924 domain-containing protein</fullName>
    </submittedName>
</protein>
<dbReference type="Gene3D" id="1.10.760.10">
    <property type="entry name" value="Cytochrome c-like domain"/>
    <property type="match status" value="1"/>
</dbReference>
<feature type="chain" id="PRO_5046287529" evidence="6">
    <location>
        <begin position="23"/>
        <end position="140"/>
    </location>
</feature>
<evidence type="ECO:0000313" key="9">
    <source>
        <dbReference type="Proteomes" id="UP001595443"/>
    </source>
</evidence>
<reference evidence="9" key="1">
    <citation type="journal article" date="2019" name="Int. J. Syst. Evol. Microbiol.">
        <title>The Global Catalogue of Microorganisms (GCM) 10K type strain sequencing project: providing services to taxonomists for standard genome sequencing and annotation.</title>
        <authorList>
            <consortium name="The Broad Institute Genomics Platform"/>
            <consortium name="The Broad Institute Genome Sequencing Center for Infectious Disease"/>
            <person name="Wu L."/>
            <person name="Ma J."/>
        </authorList>
    </citation>
    <scope>NUCLEOTIDE SEQUENCE [LARGE SCALE GENOMIC DNA]</scope>
    <source>
        <strain evidence="9">KCTC 62192</strain>
    </source>
</reference>
<evidence type="ECO:0000256" key="1">
    <source>
        <dbReference type="ARBA" id="ARBA00022617"/>
    </source>
</evidence>
<accession>A0ABV7AJS9</accession>
<evidence type="ECO:0000313" key="8">
    <source>
        <dbReference type="EMBL" id="MFC2969664.1"/>
    </source>
</evidence>
<comment type="caution">
    <text evidence="8">The sequence shown here is derived from an EMBL/GenBank/DDBJ whole genome shotgun (WGS) entry which is preliminary data.</text>
</comment>
<dbReference type="Pfam" id="PF09086">
    <property type="entry name" value="DUF1924"/>
    <property type="match status" value="1"/>
</dbReference>
<keyword evidence="1 4" id="KW-0349">Heme</keyword>
<feature type="signal peptide" evidence="6">
    <location>
        <begin position="1"/>
        <end position="22"/>
    </location>
</feature>
<dbReference type="RefSeq" id="WP_377834428.1">
    <property type="nucleotide sequence ID" value="NZ_JBHRSK010000014.1"/>
</dbReference>
<dbReference type="InterPro" id="IPR009056">
    <property type="entry name" value="Cyt_c-like_dom"/>
</dbReference>
<feature type="domain" description="Cytochrome c" evidence="7">
    <location>
        <begin position="48"/>
        <end position="140"/>
    </location>
</feature>
<evidence type="ECO:0000256" key="6">
    <source>
        <dbReference type="SAM" id="SignalP"/>
    </source>
</evidence>
<dbReference type="EMBL" id="JBHRSK010000014">
    <property type="protein sequence ID" value="MFC2969664.1"/>
    <property type="molecule type" value="Genomic_DNA"/>
</dbReference>
<keyword evidence="9" id="KW-1185">Reference proteome</keyword>
<keyword evidence="3 4" id="KW-0408">Iron</keyword>
<dbReference type="InterPro" id="IPR015170">
    <property type="entry name" value="DUF1924_SHP"/>
</dbReference>
<dbReference type="SUPFAM" id="SSF46626">
    <property type="entry name" value="Cytochrome c"/>
    <property type="match status" value="1"/>
</dbReference>
<organism evidence="8 9">
    <name type="scientific">Acidimangrovimonas pyrenivorans</name>
    <dbReference type="NCBI Taxonomy" id="2030798"/>
    <lineage>
        <taxon>Bacteria</taxon>
        <taxon>Pseudomonadati</taxon>
        <taxon>Pseudomonadota</taxon>
        <taxon>Alphaproteobacteria</taxon>
        <taxon>Rhodobacterales</taxon>
        <taxon>Paracoccaceae</taxon>
        <taxon>Acidimangrovimonas</taxon>
    </lineage>
</organism>
<evidence type="ECO:0000259" key="7">
    <source>
        <dbReference type="PROSITE" id="PS51007"/>
    </source>
</evidence>
<name>A0ABV7AJS9_9RHOB</name>
<evidence type="ECO:0000256" key="4">
    <source>
        <dbReference type="PROSITE-ProRule" id="PRU00433"/>
    </source>
</evidence>
<evidence type="ECO:0000256" key="2">
    <source>
        <dbReference type="ARBA" id="ARBA00022723"/>
    </source>
</evidence>
<keyword evidence="6" id="KW-0732">Signal</keyword>
<sequence>MTTRAILIAAAAALALSPPLTAGMAGAAKAESQAQMIQQFAELAGQPASAERGHAFFLASHAGGHPDTPSCSTCHTKDPRNQGQTRAGKTIAPMAVSQSPDRFTDPKKVAKWFRRNCNTVLGRACTPGEKADIIAYFASL</sequence>
<proteinExistence type="predicted"/>
<dbReference type="InterPro" id="IPR036909">
    <property type="entry name" value="Cyt_c-like_dom_sf"/>
</dbReference>
<dbReference type="PROSITE" id="PS51007">
    <property type="entry name" value="CYTC"/>
    <property type="match status" value="1"/>
</dbReference>